<evidence type="ECO:0000256" key="2">
    <source>
        <dbReference type="ARBA" id="ARBA00022475"/>
    </source>
</evidence>
<dbReference type="GO" id="GO:0022857">
    <property type="term" value="F:transmembrane transporter activity"/>
    <property type="evidence" value="ECO:0007669"/>
    <property type="project" value="InterPro"/>
</dbReference>
<feature type="transmembrane region" description="Helical" evidence="6">
    <location>
        <begin position="199"/>
        <end position="224"/>
    </location>
</feature>
<dbReference type="PANTHER" id="PTHR42770:SF16">
    <property type="entry name" value="AMINO ACID PERMEASE"/>
    <property type="match status" value="1"/>
</dbReference>
<protein>
    <submittedName>
        <fullName evidence="7">APC family permease</fullName>
    </submittedName>
</protein>
<dbReference type="Gene3D" id="1.20.1740.10">
    <property type="entry name" value="Amino acid/polyamine transporter I"/>
    <property type="match status" value="1"/>
</dbReference>
<feature type="transmembrane region" description="Helical" evidence="6">
    <location>
        <begin position="100"/>
        <end position="127"/>
    </location>
</feature>
<dbReference type="EMBL" id="CP054038">
    <property type="protein sequence ID" value="QKJ18420.1"/>
    <property type="molecule type" value="Genomic_DNA"/>
</dbReference>
<feature type="transmembrane region" description="Helical" evidence="6">
    <location>
        <begin position="348"/>
        <end position="370"/>
    </location>
</feature>
<dbReference type="RefSeq" id="WP_172988861.1">
    <property type="nucleotide sequence ID" value="NZ_CP054038.1"/>
</dbReference>
<feature type="transmembrane region" description="Helical" evidence="6">
    <location>
        <begin position="55"/>
        <end position="79"/>
    </location>
</feature>
<dbReference type="AlphaFoldDB" id="A0A7D4TDV4"/>
<feature type="transmembrane region" description="Helical" evidence="6">
    <location>
        <begin position="28"/>
        <end position="49"/>
    </location>
</feature>
<feature type="transmembrane region" description="Helical" evidence="6">
    <location>
        <begin position="415"/>
        <end position="437"/>
    </location>
</feature>
<dbReference type="InterPro" id="IPR050367">
    <property type="entry name" value="APC_superfamily"/>
</dbReference>
<gene>
    <name evidence="7" type="ORF">HQM25_02760</name>
</gene>
<name>A0A7D4TDV4_9MICO</name>
<dbReference type="PIRSF" id="PIRSF006060">
    <property type="entry name" value="AA_transporter"/>
    <property type="match status" value="1"/>
</dbReference>
<feature type="transmembrane region" description="Helical" evidence="6">
    <location>
        <begin position="245"/>
        <end position="267"/>
    </location>
</feature>
<dbReference type="GO" id="GO:0005886">
    <property type="term" value="C:plasma membrane"/>
    <property type="evidence" value="ECO:0007669"/>
    <property type="project" value="UniProtKB-SubCell"/>
</dbReference>
<feature type="transmembrane region" description="Helical" evidence="6">
    <location>
        <begin position="166"/>
        <end position="187"/>
    </location>
</feature>
<evidence type="ECO:0000313" key="7">
    <source>
        <dbReference type="EMBL" id="QKJ18420.1"/>
    </source>
</evidence>
<keyword evidence="4 6" id="KW-1133">Transmembrane helix</keyword>
<organism evidence="7 8">
    <name type="scientific">Microbacterium hominis</name>
    <dbReference type="NCBI Taxonomy" id="162426"/>
    <lineage>
        <taxon>Bacteria</taxon>
        <taxon>Bacillati</taxon>
        <taxon>Actinomycetota</taxon>
        <taxon>Actinomycetes</taxon>
        <taxon>Micrococcales</taxon>
        <taxon>Microbacteriaceae</taxon>
        <taxon>Microbacterium</taxon>
    </lineage>
</organism>
<keyword evidence="5 6" id="KW-0472">Membrane</keyword>
<sequence>MTTSTKGVLDATTTGTTLASGRLRVWDIVFFVVSAAAPLTVVVSAAPAAFRLGGIGAPGAMIFAAVVLILFALGFTAMSTHVRNAGAFYAYVGKGLGKPAGIGIAFVTVLAYAVLAIAFYGFIGFFAQLTAVNLLGLDVPWWVWALASVGVVALLGARKIDVGAKVLAVLLGAEVLILLILTVAILITGGPEPASALPFSPAAVFGAPGVAALIVIAFGAFLGFEGTAIYAEEAHRPEKTVPRATYIAVAFLGVFYAFTFWILTYAFGIDGVLALAQSDDFTEMVFIAGDQYLGAWAGVAMQVLIVTSFFACVLAFHNATSRYLFSLGREGLLPRALARTGQATGSPYVASFAMAALAALAVVVAAVLGADPYLQLAIWTYAVGVAGVIFAQAVAAISAVAFFAKDRRGHSVWRVIVAPAFGALGLIVAFCLVTANFEIVSGFTGPINWLLLLPTPVLFVAGIVVGFVLRRRAPKTYEGLTQSIPIIEEEPSQP</sequence>
<evidence type="ECO:0000256" key="3">
    <source>
        <dbReference type="ARBA" id="ARBA00022692"/>
    </source>
</evidence>
<reference evidence="7 8" key="1">
    <citation type="submission" date="2020-05" db="EMBL/GenBank/DDBJ databases">
        <title>Strain PA2F3 complete genome.</title>
        <authorList>
            <person name="Kim Y.-S."/>
            <person name="Kim S.-J."/>
            <person name="Jung H.-k."/>
            <person name="Kim S.-E."/>
            <person name="Kim K.-H."/>
        </authorList>
    </citation>
    <scope>NUCLEOTIDE SEQUENCE [LARGE SCALE GENOMIC DNA]</scope>
    <source>
        <strain evidence="7 8">PA2F3</strain>
    </source>
</reference>
<evidence type="ECO:0000256" key="4">
    <source>
        <dbReference type="ARBA" id="ARBA00022989"/>
    </source>
</evidence>
<feature type="transmembrane region" description="Helical" evidence="6">
    <location>
        <begin position="449"/>
        <end position="469"/>
    </location>
</feature>
<dbReference type="Proteomes" id="UP000502498">
    <property type="component" value="Chromosome"/>
</dbReference>
<accession>A0A7D4TDV4</accession>
<dbReference type="Pfam" id="PF13520">
    <property type="entry name" value="AA_permease_2"/>
    <property type="match status" value="1"/>
</dbReference>
<proteinExistence type="predicted"/>
<comment type="subcellular location">
    <subcellularLocation>
        <location evidence="1">Cell membrane</location>
        <topology evidence="1">Multi-pass membrane protein</topology>
    </subcellularLocation>
</comment>
<evidence type="ECO:0000256" key="6">
    <source>
        <dbReference type="SAM" id="Phobius"/>
    </source>
</evidence>
<evidence type="ECO:0000256" key="5">
    <source>
        <dbReference type="ARBA" id="ARBA00023136"/>
    </source>
</evidence>
<keyword evidence="2" id="KW-1003">Cell membrane</keyword>
<feature type="transmembrane region" description="Helical" evidence="6">
    <location>
        <begin position="293"/>
        <end position="316"/>
    </location>
</feature>
<feature type="transmembrane region" description="Helical" evidence="6">
    <location>
        <begin position="139"/>
        <end position="157"/>
    </location>
</feature>
<dbReference type="InterPro" id="IPR002293">
    <property type="entry name" value="AA/rel_permease1"/>
</dbReference>
<feature type="transmembrane region" description="Helical" evidence="6">
    <location>
        <begin position="376"/>
        <end position="403"/>
    </location>
</feature>
<evidence type="ECO:0000256" key="1">
    <source>
        <dbReference type="ARBA" id="ARBA00004651"/>
    </source>
</evidence>
<keyword evidence="3 6" id="KW-0812">Transmembrane</keyword>
<dbReference type="PANTHER" id="PTHR42770">
    <property type="entry name" value="AMINO ACID TRANSPORTER-RELATED"/>
    <property type="match status" value="1"/>
</dbReference>
<evidence type="ECO:0000313" key="8">
    <source>
        <dbReference type="Proteomes" id="UP000502498"/>
    </source>
</evidence>